<sequence length="422" mass="46027">MLRQTFQQTAISAALLLALTACDSSTHSNEGKPQPIHEHPKVENAGRLVLSTVGSNSVYIYDIKDKKQIGSFDAQLPTHSIYASPDRRYALLFQRVDNQVRFIDGGLWQEDHGDHLHDYQQNPLLSAFIVKGPAPTHYEVHARQAAIFFDGVASPLQPSSVSVLTDASITQAKVSASLQLPLNMHGTAEPRGTHLLTTFRPADASNTLPTQVEWYQQNGDSFTLKERFSEQCPGLHGSYSVKDYSLFGCTDGVLVVQQKAGEFSAVKLPNPVGMTGRIGTITGHKTLTQTIGFAGQDMYLIDPVALTMTKLDWRQGSTATRTAYAFSGDGDYLAQLDNSGKLVVQDVAAGYAIKATLQLLTGFETANPPVIAVNNQNDEIYVTDPTQKQLHRVDLKTMASSILPLEFTPAKMTWLGIAKPAP</sequence>
<name>A0A437QBI3_9GAMM</name>
<keyword evidence="2" id="KW-1185">Reference proteome</keyword>
<dbReference type="PROSITE" id="PS51257">
    <property type="entry name" value="PROKAR_LIPOPROTEIN"/>
    <property type="match status" value="1"/>
</dbReference>
<evidence type="ECO:0000313" key="1">
    <source>
        <dbReference type="EMBL" id="RVU31886.1"/>
    </source>
</evidence>
<dbReference type="InterPro" id="IPR011044">
    <property type="entry name" value="Quino_amine_DH_bsu"/>
</dbReference>
<dbReference type="SUPFAM" id="SSF50969">
    <property type="entry name" value="YVTN repeat-like/Quinoprotein amine dehydrogenase"/>
    <property type="match status" value="1"/>
</dbReference>
<evidence type="ECO:0000313" key="2">
    <source>
        <dbReference type="Proteomes" id="UP000283077"/>
    </source>
</evidence>
<organism evidence="1 2">
    <name type="scientific">Rheinheimera riviphila</name>
    <dbReference type="NCBI Taxonomy" id="1834037"/>
    <lineage>
        <taxon>Bacteria</taxon>
        <taxon>Pseudomonadati</taxon>
        <taxon>Pseudomonadota</taxon>
        <taxon>Gammaproteobacteria</taxon>
        <taxon>Chromatiales</taxon>
        <taxon>Chromatiaceae</taxon>
        <taxon>Rheinheimera</taxon>
    </lineage>
</organism>
<dbReference type="RefSeq" id="WP_127701255.1">
    <property type="nucleotide sequence ID" value="NZ_SACS01000037.1"/>
</dbReference>
<protein>
    <submittedName>
        <fullName evidence="1">Uncharacterized protein</fullName>
    </submittedName>
</protein>
<comment type="caution">
    <text evidence="1">The sequence shown here is derived from an EMBL/GenBank/DDBJ whole genome shotgun (WGS) entry which is preliminary data.</text>
</comment>
<dbReference type="OrthoDB" id="60524at2"/>
<accession>A0A437QBI3</accession>
<proteinExistence type="predicted"/>
<dbReference type="Proteomes" id="UP000283077">
    <property type="component" value="Unassembled WGS sequence"/>
</dbReference>
<gene>
    <name evidence="1" type="ORF">EOE67_19835</name>
</gene>
<dbReference type="EMBL" id="SACS01000037">
    <property type="protein sequence ID" value="RVU31886.1"/>
    <property type="molecule type" value="Genomic_DNA"/>
</dbReference>
<dbReference type="AlphaFoldDB" id="A0A437QBI3"/>
<reference evidence="1 2" key="1">
    <citation type="submission" date="2019-01" db="EMBL/GenBank/DDBJ databases">
        <authorList>
            <person name="Chen W.-M."/>
        </authorList>
    </citation>
    <scope>NUCLEOTIDE SEQUENCE [LARGE SCALE GENOMIC DNA]</scope>
    <source>
        <strain evidence="1 2">KYPC3</strain>
    </source>
</reference>